<evidence type="ECO:0000313" key="6">
    <source>
        <dbReference type="Proteomes" id="UP000001037"/>
    </source>
</evidence>
<keyword evidence="6" id="KW-1185">Reference proteome</keyword>
<dbReference type="InParanoid" id="G0EH88"/>
<evidence type="ECO:0000313" key="5">
    <source>
        <dbReference type="EMBL" id="AEM39312.1"/>
    </source>
</evidence>
<proteinExistence type="inferred from homology"/>
<dbReference type="KEGG" id="pfm:Pyrfu_1454"/>
<dbReference type="Gene3D" id="3.30.720.90">
    <property type="match status" value="1"/>
</dbReference>
<dbReference type="Proteomes" id="UP000001037">
    <property type="component" value="Chromosome"/>
</dbReference>
<protein>
    <submittedName>
        <fullName evidence="5">50S ribosomal protein L38E</fullName>
    </submittedName>
</protein>
<dbReference type="RefSeq" id="WP_014026989.1">
    <property type="nucleotide sequence ID" value="NC_015931.1"/>
</dbReference>
<organism evidence="5 6">
    <name type="scientific">Pyrolobus fumarii (strain DSM 11204 / 1A)</name>
    <dbReference type="NCBI Taxonomy" id="694429"/>
    <lineage>
        <taxon>Archaea</taxon>
        <taxon>Thermoproteota</taxon>
        <taxon>Thermoprotei</taxon>
        <taxon>Desulfurococcales</taxon>
        <taxon>Pyrodictiaceae</taxon>
        <taxon>Pyrolobus</taxon>
    </lineage>
</organism>
<dbReference type="Pfam" id="PF01781">
    <property type="entry name" value="Ribosomal_L38e"/>
    <property type="match status" value="1"/>
</dbReference>
<dbReference type="InterPro" id="IPR038464">
    <property type="entry name" value="Ribosomal_eL38_sf"/>
</dbReference>
<sequence>MPKEVKTVEEFLEAAKRASECRVKKSYVYVKTENGVEKRPILKVKARTRRYLYTLKFEDYEKGLEFAKQLKDMVAKGEVCGGNLVVLDKDVEQQLS</sequence>
<keyword evidence="3 4" id="KW-0687">Ribonucleoprotein</keyword>
<dbReference type="GO" id="GO:0005840">
    <property type="term" value="C:ribosome"/>
    <property type="evidence" value="ECO:0007669"/>
    <property type="project" value="UniProtKB-KW"/>
</dbReference>
<reference evidence="5 6" key="1">
    <citation type="journal article" date="2011" name="Stand. Genomic Sci.">
        <title>Complete genome sequence of the hyperthermophilic chemolithoautotroph Pyrolobus fumarii type strain (1A).</title>
        <authorList>
            <person name="Anderson I."/>
            <person name="Goker M."/>
            <person name="Nolan M."/>
            <person name="Lucas S."/>
            <person name="Hammon N."/>
            <person name="Deshpande S."/>
            <person name="Cheng J.F."/>
            <person name="Tapia R."/>
            <person name="Han C."/>
            <person name="Goodwin L."/>
            <person name="Pitluck S."/>
            <person name="Huntemann M."/>
            <person name="Liolios K."/>
            <person name="Ivanova N."/>
            <person name="Pagani I."/>
            <person name="Mavromatis K."/>
            <person name="Ovchinikova G."/>
            <person name="Pati A."/>
            <person name="Chen A."/>
            <person name="Palaniappan K."/>
            <person name="Land M."/>
            <person name="Hauser L."/>
            <person name="Brambilla E.M."/>
            <person name="Huber H."/>
            <person name="Yasawong M."/>
            <person name="Rohde M."/>
            <person name="Spring S."/>
            <person name="Abt B."/>
            <person name="Sikorski J."/>
            <person name="Wirth R."/>
            <person name="Detter J.C."/>
            <person name="Woyke T."/>
            <person name="Bristow J."/>
            <person name="Eisen J.A."/>
            <person name="Markowitz V."/>
            <person name="Hugenholtz P."/>
            <person name="Kyrpides N.C."/>
            <person name="Klenk H.P."/>
            <person name="Lapidus A."/>
        </authorList>
    </citation>
    <scope>NUCLEOTIDE SEQUENCE [LARGE SCALE GENOMIC DNA]</scope>
    <source>
        <strain evidence="6">DSM 11204 / 1A</strain>
    </source>
</reference>
<dbReference type="HOGENOM" id="CLU_2447625_0_0_2"/>
<dbReference type="eggNOG" id="arCOG04057">
    <property type="taxonomic scope" value="Archaea"/>
</dbReference>
<dbReference type="GO" id="GO:0003735">
    <property type="term" value="F:structural constituent of ribosome"/>
    <property type="evidence" value="ECO:0007669"/>
    <property type="project" value="InterPro"/>
</dbReference>
<evidence type="ECO:0000256" key="2">
    <source>
        <dbReference type="ARBA" id="ARBA00022980"/>
    </source>
</evidence>
<dbReference type="GO" id="GO:1990904">
    <property type="term" value="C:ribonucleoprotein complex"/>
    <property type="evidence" value="ECO:0007669"/>
    <property type="project" value="UniProtKB-KW"/>
</dbReference>
<dbReference type="OrthoDB" id="24419at2157"/>
<dbReference type="AlphaFoldDB" id="G0EH88"/>
<dbReference type="GO" id="GO:0006412">
    <property type="term" value="P:translation"/>
    <property type="evidence" value="ECO:0007669"/>
    <property type="project" value="InterPro"/>
</dbReference>
<comment type="similarity">
    <text evidence="1 4">Belongs to the eukaryotic ribosomal protein eL38 family.</text>
</comment>
<accession>G0EH88</accession>
<dbReference type="EMBL" id="CP002838">
    <property type="protein sequence ID" value="AEM39312.1"/>
    <property type="molecule type" value="Genomic_DNA"/>
</dbReference>
<evidence type="ECO:0000256" key="1">
    <source>
        <dbReference type="ARBA" id="ARBA00007803"/>
    </source>
</evidence>
<evidence type="ECO:0000256" key="4">
    <source>
        <dbReference type="RuleBase" id="RU003445"/>
    </source>
</evidence>
<dbReference type="InterPro" id="IPR002675">
    <property type="entry name" value="Ribosomal_eL38"/>
</dbReference>
<gene>
    <name evidence="5" type="ordered locus">Pyrfu_1454</name>
</gene>
<keyword evidence="2 4" id="KW-0689">Ribosomal protein</keyword>
<dbReference type="GeneID" id="11138641"/>
<evidence type="ECO:0000256" key="3">
    <source>
        <dbReference type="ARBA" id="ARBA00023274"/>
    </source>
</evidence>
<name>G0EH88_PYRF1</name>